<sequence length="173" mass="17945">MVAPSPALGERRPLRRATMPGQSGGRTIYAMKRRNPVRPGAESPGGMAVANTRTPTILADRTERHLVQGIDAAPGSGHLQTGAQVVSPLAVTGIARRMSGQDAREGPVGPEPAPRVSHHPVPERMAAPASAQPGPGSARSRTRREGAGSIRSVLAGGWYRLPGLNGGPLDPQV</sequence>
<comment type="caution">
    <text evidence="2">The sequence shown here is derived from an EMBL/GenBank/DDBJ whole genome shotgun (WGS) entry which is preliminary data.</text>
</comment>
<dbReference type="EMBL" id="BSYI01000001">
    <property type="protein sequence ID" value="GMG80995.1"/>
    <property type="molecule type" value="Genomic_DNA"/>
</dbReference>
<accession>A0ABQ6LL44</accession>
<evidence type="ECO:0000313" key="2">
    <source>
        <dbReference type="EMBL" id="GMG80995.1"/>
    </source>
</evidence>
<protein>
    <submittedName>
        <fullName evidence="2">Uncharacterized protein</fullName>
    </submittedName>
</protein>
<reference evidence="2 3" key="1">
    <citation type="submission" date="2023-04" db="EMBL/GenBank/DDBJ databases">
        <title>Marinoamorphus aggregata gen. nov., sp. Nov., isolate from tissue of brittle star Ophioplocus japonicus.</title>
        <authorList>
            <person name="Kawano K."/>
            <person name="Sawayama S."/>
            <person name="Nakagawa S."/>
        </authorList>
    </citation>
    <scope>NUCLEOTIDE SEQUENCE [LARGE SCALE GENOMIC DNA]</scope>
    <source>
        <strain evidence="2 3">NKW23</strain>
    </source>
</reference>
<feature type="compositionally biased region" description="Low complexity" evidence="1">
    <location>
        <begin position="126"/>
        <end position="138"/>
    </location>
</feature>
<feature type="region of interest" description="Disordered" evidence="1">
    <location>
        <begin position="1"/>
        <end position="62"/>
    </location>
</feature>
<dbReference type="Proteomes" id="UP001239909">
    <property type="component" value="Unassembled WGS sequence"/>
</dbReference>
<evidence type="ECO:0000313" key="3">
    <source>
        <dbReference type="Proteomes" id="UP001239909"/>
    </source>
</evidence>
<proteinExistence type="predicted"/>
<feature type="region of interest" description="Disordered" evidence="1">
    <location>
        <begin position="98"/>
        <end position="152"/>
    </location>
</feature>
<keyword evidence="3" id="KW-1185">Reference proteome</keyword>
<gene>
    <name evidence="2" type="ORF">LNKW23_02070</name>
</gene>
<organism evidence="2 3">
    <name type="scientific">Paralimibaculum aggregatum</name>
    <dbReference type="NCBI Taxonomy" id="3036245"/>
    <lineage>
        <taxon>Bacteria</taxon>
        <taxon>Pseudomonadati</taxon>
        <taxon>Pseudomonadota</taxon>
        <taxon>Alphaproteobacteria</taxon>
        <taxon>Rhodobacterales</taxon>
        <taxon>Paracoccaceae</taxon>
        <taxon>Paralimibaculum</taxon>
    </lineage>
</organism>
<evidence type="ECO:0000256" key="1">
    <source>
        <dbReference type="SAM" id="MobiDB-lite"/>
    </source>
</evidence>
<name>A0ABQ6LL44_9RHOB</name>